<comment type="caution">
    <text evidence="2">The sequence shown here is derived from an EMBL/GenBank/DDBJ whole genome shotgun (WGS) entry which is preliminary data.</text>
</comment>
<dbReference type="AlphaFoldDB" id="A0A5J4RRX4"/>
<evidence type="ECO:0000313" key="2">
    <source>
        <dbReference type="EMBL" id="KAA6336368.1"/>
    </source>
</evidence>
<gene>
    <name evidence="2" type="ORF">EZS27_015467</name>
</gene>
<feature type="compositionally biased region" description="Low complexity" evidence="1">
    <location>
        <begin position="243"/>
        <end position="265"/>
    </location>
</feature>
<evidence type="ECO:0008006" key="3">
    <source>
        <dbReference type="Google" id="ProtNLM"/>
    </source>
</evidence>
<feature type="compositionally biased region" description="Low complexity" evidence="1">
    <location>
        <begin position="310"/>
        <end position="331"/>
    </location>
</feature>
<feature type="compositionally biased region" description="Polar residues" evidence="1">
    <location>
        <begin position="298"/>
        <end position="309"/>
    </location>
</feature>
<proteinExistence type="predicted"/>
<protein>
    <recommendedName>
        <fullName evidence="3">Vitellogenin II</fullName>
    </recommendedName>
</protein>
<name>A0A5J4RRX4_9ZZZZ</name>
<feature type="compositionally biased region" description="Polar residues" evidence="1">
    <location>
        <begin position="271"/>
        <end position="285"/>
    </location>
</feature>
<feature type="region of interest" description="Disordered" evidence="1">
    <location>
        <begin position="240"/>
        <end position="407"/>
    </location>
</feature>
<sequence>MKKIVLSLLFALCFPIILSAQNYEDDLYYIPEKNKETGKKKEVKTTTTTVYTTPQATVVIRDRKTKKIRDIDEYNRRYDSSTYHFEPNGDTIYIEEKNETRLDGEWVNGFNGSQDDYEYAERIIRFRNPRYAVHVSSPLYWDVVYGLNSWDWNVYTDGGYAYAFPAFPNRLWWDWRFNSFGLGWGSYYSWNYAGYWGGYYHPYHSYYYPHYYPHYYGGGWNHSYNSGYWARNVYHNDRRPAYSSNRTNAGSSVSSSRSATYNTSNVRRIENGTSAREQNYTPGTQSRRSASSTRAVGTKSNAGSERQGVTTRSEASSRTTTYTRPTSTRNTDASESKTNESTSTPGSSATSSSRRSSNESSNSSYSNNNSNSSSSRQSSYSSSGSSSSSSSRGSSSGSSSGSGGRRR</sequence>
<evidence type="ECO:0000256" key="1">
    <source>
        <dbReference type="SAM" id="MobiDB-lite"/>
    </source>
</evidence>
<dbReference type="EMBL" id="SNRY01000800">
    <property type="protein sequence ID" value="KAA6336368.1"/>
    <property type="molecule type" value="Genomic_DNA"/>
</dbReference>
<organism evidence="2">
    <name type="scientific">termite gut metagenome</name>
    <dbReference type="NCBI Taxonomy" id="433724"/>
    <lineage>
        <taxon>unclassified sequences</taxon>
        <taxon>metagenomes</taxon>
        <taxon>organismal metagenomes</taxon>
    </lineage>
</organism>
<feature type="compositionally biased region" description="Low complexity" evidence="1">
    <location>
        <begin position="286"/>
        <end position="295"/>
    </location>
</feature>
<reference evidence="2" key="1">
    <citation type="submission" date="2019-03" db="EMBL/GenBank/DDBJ databases">
        <title>Single cell metagenomics reveals metabolic interactions within the superorganism composed of flagellate Streblomastix strix and complex community of Bacteroidetes bacteria on its surface.</title>
        <authorList>
            <person name="Treitli S.C."/>
            <person name="Kolisko M."/>
            <person name="Husnik F."/>
            <person name="Keeling P."/>
            <person name="Hampl V."/>
        </authorList>
    </citation>
    <scope>NUCLEOTIDE SEQUENCE</scope>
    <source>
        <strain evidence="2">STM</strain>
    </source>
</reference>
<accession>A0A5J4RRX4</accession>
<feature type="compositionally biased region" description="Low complexity" evidence="1">
    <location>
        <begin position="341"/>
        <end position="399"/>
    </location>
</feature>